<accession>A0A9D0YZ31</accession>
<evidence type="ECO:0000313" key="2">
    <source>
        <dbReference type="Proteomes" id="UP000886725"/>
    </source>
</evidence>
<comment type="caution">
    <text evidence="1">The sequence shown here is derived from an EMBL/GenBank/DDBJ whole genome shotgun (WGS) entry which is preliminary data.</text>
</comment>
<protein>
    <submittedName>
        <fullName evidence="1">Uncharacterized protein</fullName>
    </submittedName>
</protein>
<reference evidence="1" key="2">
    <citation type="journal article" date="2021" name="PeerJ">
        <title>Extensive microbial diversity within the chicken gut microbiome revealed by metagenomics and culture.</title>
        <authorList>
            <person name="Gilroy R."/>
            <person name="Ravi A."/>
            <person name="Getino M."/>
            <person name="Pursley I."/>
            <person name="Horton D.L."/>
            <person name="Alikhan N.F."/>
            <person name="Baker D."/>
            <person name="Gharbi K."/>
            <person name="Hall N."/>
            <person name="Watson M."/>
            <person name="Adriaenssens E.M."/>
            <person name="Foster-Nyarko E."/>
            <person name="Jarju S."/>
            <person name="Secka A."/>
            <person name="Antonio M."/>
            <person name="Oren A."/>
            <person name="Chaudhuri R.R."/>
            <person name="La Ragione R."/>
            <person name="Hildebrand F."/>
            <person name="Pallen M.J."/>
        </authorList>
    </citation>
    <scope>NUCLEOTIDE SEQUENCE</scope>
    <source>
        <strain evidence="1">CHK165-10780</strain>
    </source>
</reference>
<sequence length="94" mass="10800">MQEMIVDTAKMRENGKDIINLCSELNEQINYLFDRISKMKETDCWTGPSADKFIVNTLADKAQYIAFKNALQQQGVFLVQHAESLESEINSLKR</sequence>
<proteinExistence type="predicted"/>
<reference evidence="1" key="1">
    <citation type="submission" date="2020-10" db="EMBL/GenBank/DDBJ databases">
        <authorList>
            <person name="Gilroy R."/>
        </authorList>
    </citation>
    <scope>NUCLEOTIDE SEQUENCE</scope>
    <source>
        <strain evidence="1">CHK165-10780</strain>
    </source>
</reference>
<dbReference type="AlphaFoldDB" id="A0A9D0YZ31"/>
<dbReference type="EMBL" id="DVFU01000035">
    <property type="protein sequence ID" value="HIQ64449.1"/>
    <property type="molecule type" value="Genomic_DNA"/>
</dbReference>
<evidence type="ECO:0000313" key="1">
    <source>
        <dbReference type="EMBL" id="HIQ64449.1"/>
    </source>
</evidence>
<gene>
    <name evidence="1" type="ORF">IAC85_01795</name>
</gene>
<dbReference type="Proteomes" id="UP000886725">
    <property type="component" value="Unassembled WGS sequence"/>
</dbReference>
<name>A0A9D0YZ31_9FIRM</name>
<dbReference type="Gene3D" id="1.10.287.1060">
    <property type="entry name" value="ESAT-6-like"/>
    <property type="match status" value="1"/>
</dbReference>
<organism evidence="1 2">
    <name type="scientific">Candidatus Faecenecus gallistercoris</name>
    <dbReference type="NCBI Taxonomy" id="2840793"/>
    <lineage>
        <taxon>Bacteria</taxon>
        <taxon>Bacillati</taxon>
        <taxon>Bacillota</taxon>
        <taxon>Bacillota incertae sedis</taxon>
        <taxon>Candidatus Faecenecus</taxon>
    </lineage>
</organism>